<dbReference type="EMBL" id="MIQH01000973">
    <property type="protein sequence ID" value="OIR23932.1"/>
    <property type="molecule type" value="Genomic_DNA"/>
</dbReference>
<reference evidence="2" key="1">
    <citation type="submission" date="2016-09" db="EMBL/GenBank/DDBJ databases">
        <title>Genome Sequence of Bathymodiolus thermophilus sulfur-oxidizing gill endosymbiont.</title>
        <authorList>
            <person name="Ponnudurai R."/>
            <person name="Kleiner M."/>
            <person name="Sayavedra L."/>
            <person name="Thuermer A."/>
            <person name="Felbeck H."/>
            <person name="Schlueter R."/>
            <person name="Schweder T."/>
            <person name="Markert S."/>
        </authorList>
    </citation>
    <scope>NUCLEOTIDE SEQUENCE [LARGE SCALE GENOMIC DNA]</scope>
    <source>
        <strain evidence="2">BAT/CrabSpa'14</strain>
    </source>
</reference>
<dbReference type="AlphaFoldDB" id="A0A1J5TUT4"/>
<sequence>MEFSVKKNENYYNNIFCDSLGGKRETKHYYKYSNKQSFIKIDCETESYVYEGGLDKRSSLDSIQQAIFFSILTSKKPAIVVFDTDNIYGKYEYRLKAVADKLKIKFIRISK</sequence>
<evidence type="ECO:0000313" key="1">
    <source>
        <dbReference type="EMBL" id="OIR23932.1"/>
    </source>
</evidence>
<comment type="caution">
    <text evidence="1">The sequence shown here is derived from an EMBL/GenBank/DDBJ whole genome shotgun (WGS) entry which is preliminary data.</text>
</comment>
<evidence type="ECO:0000313" key="2">
    <source>
        <dbReference type="Proteomes" id="UP000182798"/>
    </source>
</evidence>
<name>A0A1J5TUT4_9GAMM</name>
<organism evidence="1 2">
    <name type="scientific">Bathymodiolus thermophilus thioautotrophic gill symbiont</name>
    <dbReference type="NCBI Taxonomy" id="2360"/>
    <lineage>
        <taxon>Bacteria</taxon>
        <taxon>Pseudomonadati</taxon>
        <taxon>Pseudomonadota</taxon>
        <taxon>Gammaproteobacteria</taxon>
        <taxon>sulfur-oxidizing symbionts</taxon>
    </lineage>
</organism>
<gene>
    <name evidence="1" type="ORF">BGC33_08625</name>
</gene>
<accession>A0A1J5TUT4</accession>
<dbReference type="Proteomes" id="UP000182798">
    <property type="component" value="Unassembled WGS sequence"/>
</dbReference>
<protein>
    <submittedName>
        <fullName evidence="1">Uncharacterized protein</fullName>
    </submittedName>
</protein>
<proteinExistence type="predicted"/>